<evidence type="ECO:0000256" key="7">
    <source>
        <dbReference type="ARBA" id="ARBA00022927"/>
    </source>
</evidence>
<evidence type="ECO:0000256" key="4">
    <source>
        <dbReference type="ARBA" id="ARBA00022692"/>
    </source>
</evidence>
<dbReference type="PANTHER" id="PTHR13050">
    <property type="entry name" value="USE1-LIKE PROTEIN"/>
    <property type="match status" value="1"/>
</dbReference>
<evidence type="ECO:0000256" key="6">
    <source>
        <dbReference type="ARBA" id="ARBA00022892"/>
    </source>
</evidence>
<feature type="region of interest" description="Disordered" evidence="10">
    <location>
        <begin position="186"/>
        <end position="258"/>
    </location>
</feature>
<gene>
    <name evidence="12" type="ORF">SRS1_16653</name>
</gene>
<name>A0A2N8UNI2_9BASI</name>
<evidence type="ECO:0000256" key="5">
    <source>
        <dbReference type="ARBA" id="ARBA00022824"/>
    </source>
</evidence>
<feature type="transmembrane region" description="Helical" evidence="11">
    <location>
        <begin position="330"/>
        <end position="352"/>
    </location>
</feature>
<dbReference type="AlphaFoldDB" id="A0A2N8UNI2"/>
<keyword evidence="7" id="KW-0653">Protein transport</keyword>
<keyword evidence="9 11" id="KW-0472">Membrane</keyword>
<keyword evidence="8 11" id="KW-1133">Transmembrane helix</keyword>
<proteinExistence type="inferred from homology"/>
<keyword evidence="4 11" id="KW-0812">Transmembrane</keyword>
<organism evidence="12 13">
    <name type="scientific">Sporisorium reilianum f. sp. reilianum</name>
    <dbReference type="NCBI Taxonomy" id="72559"/>
    <lineage>
        <taxon>Eukaryota</taxon>
        <taxon>Fungi</taxon>
        <taxon>Dikarya</taxon>
        <taxon>Basidiomycota</taxon>
        <taxon>Ustilaginomycotina</taxon>
        <taxon>Ustilaginomycetes</taxon>
        <taxon>Ustilaginales</taxon>
        <taxon>Ustilaginaceae</taxon>
        <taxon>Sporisorium</taxon>
    </lineage>
</organism>
<evidence type="ECO:0000256" key="11">
    <source>
        <dbReference type="SAM" id="Phobius"/>
    </source>
</evidence>
<dbReference type="GO" id="GO:0005484">
    <property type="term" value="F:SNAP receptor activity"/>
    <property type="evidence" value="ECO:0007669"/>
    <property type="project" value="TreeGrafter"/>
</dbReference>
<dbReference type="GO" id="GO:0006890">
    <property type="term" value="P:retrograde vesicle-mediated transport, Golgi to endoplasmic reticulum"/>
    <property type="evidence" value="ECO:0007669"/>
    <property type="project" value="TreeGrafter"/>
</dbReference>
<dbReference type="GO" id="GO:0015031">
    <property type="term" value="P:protein transport"/>
    <property type="evidence" value="ECO:0007669"/>
    <property type="project" value="UniProtKB-KW"/>
</dbReference>
<evidence type="ECO:0000256" key="2">
    <source>
        <dbReference type="ARBA" id="ARBA00007891"/>
    </source>
</evidence>
<keyword evidence="3" id="KW-0813">Transport</keyword>
<protein>
    <recommendedName>
        <fullName evidence="14">t-SNARE coiled-coil homology domain-containing protein</fullName>
    </recommendedName>
</protein>
<evidence type="ECO:0000313" key="13">
    <source>
        <dbReference type="Proteomes" id="UP000239563"/>
    </source>
</evidence>
<dbReference type="GO" id="GO:0005789">
    <property type="term" value="C:endoplasmic reticulum membrane"/>
    <property type="evidence" value="ECO:0007669"/>
    <property type="project" value="UniProtKB-SubCell"/>
</dbReference>
<dbReference type="GO" id="GO:0031201">
    <property type="term" value="C:SNARE complex"/>
    <property type="evidence" value="ECO:0007669"/>
    <property type="project" value="TreeGrafter"/>
</dbReference>
<sequence>MSVRSSTMGSPADAQISTTARHQLQQYLARLPSGSSSGTSSSDTSTLLRRSESLACRVDALHAQLSGNSNSSDDPQLFWSTLTLSANLREVAAQLQGVSASTGDRKATEAALARTQQDVATVESLLSVLSVSSHQAEAGGAFTAPVSAQPAVAASATRGSAGARSGYEYWKQKTLSTLDADDMDALSSSSLDDNDDTPSEADSVLTDPDIHLPNPSAATKLGGITPDPPATDDDWSEYDRAPRTQPPPATTATTASDTILQSDRATHEALSSELLRMASVLKSNSLAFADSLERDRLLLEKAGTDLGQNLDLMTRTRGRLGVYSKKARSMGWFTLSAILVVIVSWMLMFLLIRLT</sequence>
<dbReference type="Pfam" id="PF09753">
    <property type="entry name" value="Use1"/>
    <property type="match status" value="1"/>
</dbReference>
<dbReference type="PANTHER" id="PTHR13050:SF7">
    <property type="entry name" value="VESICLE TRANSPORT PROTEIN USE1"/>
    <property type="match status" value="1"/>
</dbReference>
<evidence type="ECO:0000256" key="3">
    <source>
        <dbReference type="ARBA" id="ARBA00022448"/>
    </source>
</evidence>
<keyword evidence="5" id="KW-0256">Endoplasmic reticulum</keyword>
<evidence type="ECO:0000256" key="1">
    <source>
        <dbReference type="ARBA" id="ARBA00004163"/>
    </source>
</evidence>
<dbReference type="Proteomes" id="UP000239563">
    <property type="component" value="Chromosome XXI"/>
</dbReference>
<evidence type="ECO:0008006" key="14">
    <source>
        <dbReference type="Google" id="ProtNLM"/>
    </source>
</evidence>
<comment type="similarity">
    <text evidence="2">Belongs to the USE1 family.</text>
</comment>
<evidence type="ECO:0000313" key="12">
    <source>
        <dbReference type="EMBL" id="SJX66332.1"/>
    </source>
</evidence>
<dbReference type="CDD" id="cd15860">
    <property type="entry name" value="SNARE_USE1"/>
    <property type="match status" value="1"/>
</dbReference>
<reference evidence="12 13" key="1">
    <citation type="submission" date="2017-02" db="EMBL/GenBank/DDBJ databases">
        <authorList>
            <person name="Peterson S.W."/>
        </authorList>
    </citation>
    <scope>NUCLEOTIDE SEQUENCE [LARGE SCALE GENOMIC DNA]</scope>
    <source>
        <strain evidence="12 13">SRS1_H2-8</strain>
    </source>
</reference>
<feature type="compositionally biased region" description="Low complexity" evidence="10">
    <location>
        <begin position="33"/>
        <end position="48"/>
    </location>
</feature>
<accession>A0A2N8UNI2</accession>
<dbReference type="InterPro" id="IPR019150">
    <property type="entry name" value="Vesicle_transport_protein_Use1"/>
</dbReference>
<keyword evidence="6" id="KW-0931">ER-Golgi transport</keyword>
<feature type="region of interest" description="Disordered" evidence="10">
    <location>
        <begin position="29"/>
        <end position="48"/>
    </location>
</feature>
<evidence type="ECO:0000256" key="10">
    <source>
        <dbReference type="SAM" id="MobiDB-lite"/>
    </source>
</evidence>
<evidence type="ECO:0000256" key="8">
    <source>
        <dbReference type="ARBA" id="ARBA00022989"/>
    </source>
</evidence>
<evidence type="ECO:0000256" key="9">
    <source>
        <dbReference type="ARBA" id="ARBA00023136"/>
    </source>
</evidence>
<comment type="subcellular location">
    <subcellularLocation>
        <location evidence="1">Endoplasmic reticulum membrane</location>
        <topology evidence="1">Single-pass type IV membrane protein</topology>
    </subcellularLocation>
</comment>
<dbReference type="EMBL" id="LT795074">
    <property type="protein sequence ID" value="SJX66332.1"/>
    <property type="molecule type" value="Genomic_DNA"/>
</dbReference>